<evidence type="ECO:0008006" key="4">
    <source>
        <dbReference type="Google" id="ProtNLM"/>
    </source>
</evidence>
<evidence type="ECO:0000256" key="1">
    <source>
        <dbReference type="SAM" id="MobiDB-lite"/>
    </source>
</evidence>
<evidence type="ECO:0000313" key="2">
    <source>
        <dbReference type="EMBL" id="MBB6689937.1"/>
    </source>
</evidence>
<dbReference type="AlphaFoldDB" id="A0A841TNU8"/>
<dbReference type="RefSeq" id="WP_185133959.1">
    <property type="nucleotide sequence ID" value="NZ_JACJVR010000002.1"/>
</dbReference>
<gene>
    <name evidence="2" type="ORF">H7B90_00835</name>
</gene>
<feature type="region of interest" description="Disordered" evidence="1">
    <location>
        <begin position="214"/>
        <end position="248"/>
    </location>
</feature>
<dbReference type="Proteomes" id="UP000553776">
    <property type="component" value="Unassembled WGS sequence"/>
</dbReference>
<dbReference type="EMBL" id="JACJVR010000002">
    <property type="protein sequence ID" value="MBB6689937.1"/>
    <property type="molecule type" value="Genomic_DNA"/>
</dbReference>
<sequence length="248" mass="28156">MDFMEETNAFSDWLETNPLEASAQTLWFHLMVIANKSGWPEWFAVANPLLQAKVGISENSLTKHRNILVQKGRIEYKSQGKKQKGQYRIIPFTPEITSNYEAKRGVNRGVMRGVIGGVKGSAYKDLKDFTAPPTTTAREPQSLTEAYSLVFGGGTMPGLFSNFLFPILEEYGERYAIELILESGESGKSPSLRHVQSIHDGWVARGVRSREEAKAERVTVPFKPRNTRERERDELQQFIEEERSRGTR</sequence>
<feature type="compositionally biased region" description="Basic and acidic residues" evidence="1">
    <location>
        <begin position="226"/>
        <end position="248"/>
    </location>
</feature>
<reference evidence="2 3" key="1">
    <citation type="submission" date="2020-08" db="EMBL/GenBank/DDBJ databases">
        <title>Cohnella phylogeny.</title>
        <authorList>
            <person name="Dunlap C."/>
        </authorList>
    </citation>
    <scope>NUCLEOTIDE SEQUENCE [LARGE SCALE GENOMIC DNA]</scope>
    <source>
        <strain evidence="2 3">DSM 25239</strain>
    </source>
</reference>
<evidence type="ECO:0000313" key="3">
    <source>
        <dbReference type="Proteomes" id="UP000553776"/>
    </source>
</evidence>
<organism evidence="2 3">
    <name type="scientific">Cohnella xylanilytica</name>
    <dbReference type="NCBI Taxonomy" id="557555"/>
    <lineage>
        <taxon>Bacteria</taxon>
        <taxon>Bacillati</taxon>
        <taxon>Bacillota</taxon>
        <taxon>Bacilli</taxon>
        <taxon>Bacillales</taxon>
        <taxon>Paenibacillaceae</taxon>
        <taxon>Cohnella</taxon>
    </lineage>
</organism>
<keyword evidence="3" id="KW-1185">Reference proteome</keyword>
<comment type="caution">
    <text evidence="2">The sequence shown here is derived from an EMBL/GenBank/DDBJ whole genome shotgun (WGS) entry which is preliminary data.</text>
</comment>
<name>A0A841TNU8_9BACL</name>
<protein>
    <recommendedName>
        <fullName evidence="4">DnaD/phage-associated family protein</fullName>
    </recommendedName>
</protein>
<proteinExistence type="predicted"/>
<accession>A0A841TNU8</accession>